<proteinExistence type="inferred from homology"/>
<accession>X6N4B2</accession>
<dbReference type="PANTHER" id="PTHR43206:SF1">
    <property type="entry name" value="4-AMINOBUTYRATE AMINOTRANSFERASE, MITOCHONDRIAL"/>
    <property type="match status" value="1"/>
</dbReference>
<dbReference type="GO" id="GO:0009450">
    <property type="term" value="P:gamma-aminobutyric acid catabolic process"/>
    <property type="evidence" value="ECO:0007669"/>
    <property type="project" value="TreeGrafter"/>
</dbReference>
<dbReference type="GO" id="GO:0005739">
    <property type="term" value="C:mitochondrion"/>
    <property type="evidence" value="ECO:0007669"/>
    <property type="project" value="TreeGrafter"/>
</dbReference>
<dbReference type="InterPro" id="IPR015421">
    <property type="entry name" value="PyrdxlP-dep_Trfase_major"/>
</dbReference>
<comment type="caution">
    <text evidence="6">The sequence shown here is derived from an EMBL/GenBank/DDBJ whole genome shotgun (WGS) entry which is preliminary data.</text>
</comment>
<dbReference type="GO" id="GO:0008483">
    <property type="term" value="F:transaminase activity"/>
    <property type="evidence" value="ECO:0007669"/>
    <property type="project" value="UniProtKB-KW"/>
</dbReference>
<evidence type="ECO:0000256" key="1">
    <source>
        <dbReference type="ARBA" id="ARBA00001933"/>
    </source>
</evidence>
<dbReference type="EMBL" id="ASPP01012884">
    <property type="protein sequence ID" value="ETO20152.1"/>
    <property type="molecule type" value="Genomic_DNA"/>
</dbReference>
<dbReference type="Pfam" id="PF00202">
    <property type="entry name" value="Aminotran_3"/>
    <property type="match status" value="1"/>
</dbReference>
<evidence type="ECO:0000256" key="4">
    <source>
        <dbReference type="ARBA" id="ARBA00022679"/>
    </source>
</evidence>
<keyword evidence="4" id="KW-0808">Transferase</keyword>
<dbReference type="InterPro" id="IPR005814">
    <property type="entry name" value="Aminotrans_3"/>
</dbReference>
<comment type="cofactor">
    <cofactor evidence="1">
        <name>pyridoxal 5'-phosphate</name>
        <dbReference type="ChEBI" id="CHEBI:597326"/>
    </cofactor>
</comment>
<name>X6N4B2_RETFI</name>
<keyword evidence="7" id="KW-1185">Reference proteome</keyword>
<keyword evidence="5" id="KW-0663">Pyridoxal phosphate</keyword>
<comment type="similarity">
    <text evidence="2">Belongs to the class-III pyridoxal-phosphate-dependent aminotransferase family.</text>
</comment>
<dbReference type="InterPro" id="IPR015422">
    <property type="entry name" value="PyrdxlP-dep_Trfase_small"/>
</dbReference>
<dbReference type="Proteomes" id="UP000023152">
    <property type="component" value="Unassembled WGS sequence"/>
</dbReference>
<dbReference type="OrthoDB" id="5419315at2759"/>
<feature type="non-terminal residue" evidence="6">
    <location>
        <position position="1"/>
    </location>
</feature>
<dbReference type="AlphaFoldDB" id="X6N4B2"/>
<dbReference type="GO" id="GO:0030170">
    <property type="term" value="F:pyridoxal phosphate binding"/>
    <property type="evidence" value="ECO:0007669"/>
    <property type="project" value="InterPro"/>
</dbReference>
<sequence>LQSLSQFKLKVVIDMHQNTFFKIFAIFAKKITYCMFWCHEWFELSDPPDFVTFAKKMQTGGYYYQSKYKLQEGYRIFNTWSGDPIRLLQLEAFIQTLKDDNLLEVVRKSGECLMKGLYALQKTYSDKITNVRGKGHFIAWDHTTPEKRDAMIQLMRKHGVHIIGCGDKSLRLRPALTFEIEHANFFLDATKKSLQQLVNFCSNKEKQTFHPSLSKKYLRVFNFSNVILIFYKVFLGEQNFFYKSYALCRKMIIFHSQSKKEITKAKSE</sequence>
<dbReference type="Gene3D" id="3.40.640.10">
    <property type="entry name" value="Type I PLP-dependent aspartate aminotransferase-like (Major domain)"/>
    <property type="match status" value="1"/>
</dbReference>
<reference evidence="6 7" key="1">
    <citation type="journal article" date="2013" name="Curr. Biol.">
        <title>The Genome of the Foraminiferan Reticulomyxa filosa.</title>
        <authorList>
            <person name="Glockner G."/>
            <person name="Hulsmann N."/>
            <person name="Schleicher M."/>
            <person name="Noegel A.A."/>
            <person name="Eichinger L."/>
            <person name="Gallinger C."/>
            <person name="Pawlowski J."/>
            <person name="Sierra R."/>
            <person name="Euteneuer U."/>
            <person name="Pillet L."/>
            <person name="Moustafa A."/>
            <person name="Platzer M."/>
            <person name="Groth M."/>
            <person name="Szafranski K."/>
            <person name="Schliwa M."/>
        </authorList>
    </citation>
    <scope>NUCLEOTIDE SEQUENCE [LARGE SCALE GENOMIC DNA]</scope>
</reference>
<evidence type="ECO:0000256" key="5">
    <source>
        <dbReference type="ARBA" id="ARBA00022898"/>
    </source>
</evidence>
<keyword evidence="3" id="KW-0032">Aminotransferase</keyword>
<organism evidence="6 7">
    <name type="scientific">Reticulomyxa filosa</name>
    <dbReference type="NCBI Taxonomy" id="46433"/>
    <lineage>
        <taxon>Eukaryota</taxon>
        <taxon>Sar</taxon>
        <taxon>Rhizaria</taxon>
        <taxon>Retaria</taxon>
        <taxon>Foraminifera</taxon>
        <taxon>Monothalamids</taxon>
        <taxon>Reticulomyxidae</taxon>
        <taxon>Reticulomyxa</taxon>
    </lineage>
</organism>
<protein>
    <submittedName>
        <fullName evidence="6">Uncharacterized protein</fullName>
    </submittedName>
</protein>
<evidence type="ECO:0000313" key="6">
    <source>
        <dbReference type="EMBL" id="ETO20152.1"/>
    </source>
</evidence>
<dbReference type="InterPro" id="IPR015424">
    <property type="entry name" value="PyrdxlP-dep_Trfase"/>
</dbReference>
<dbReference type="PANTHER" id="PTHR43206">
    <property type="entry name" value="AMINOTRANSFERASE"/>
    <property type="match status" value="1"/>
</dbReference>
<gene>
    <name evidence="6" type="ORF">RFI_17066</name>
</gene>
<dbReference type="SUPFAM" id="SSF53383">
    <property type="entry name" value="PLP-dependent transferases"/>
    <property type="match status" value="1"/>
</dbReference>
<evidence type="ECO:0000256" key="3">
    <source>
        <dbReference type="ARBA" id="ARBA00022576"/>
    </source>
</evidence>
<evidence type="ECO:0000256" key="2">
    <source>
        <dbReference type="ARBA" id="ARBA00008954"/>
    </source>
</evidence>
<dbReference type="Gene3D" id="3.90.1150.10">
    <property type="entry name" value="Aspartate Aminotransferase, domain 1"/>
    <property type="match status" value="1"/>
</dbReference>
<evidence type="ECO:0000313" key="7">
    <source>
        <dbReference type="Proteomes" id="UP000023152"/>
    </source>
</evidence>